<dbReference type="RefSeq" id="WP_042444076.1">
    <property type="nucleotide sequence ID" value="NZ_BBPN01000006.1"/>
</dbReference>
<keyword evidence="3" id="KW-1185">Reference proteome</keyword>
<dbReference type="InterPro" id="IPR035948">
    <property type="entry name" value="YwqG-like_sf"/>
</dbReference>
<evidence type="ECO:0000313" key="3">
    <source>
        <dbReference type="Proteomes" id="UP000183015"/>
    </source>
</evidence>
<organism evidence="2 3">
    <name type="scientific">Streptacidiphilus jiangxiensis</name>
    <dbReference type="NCBI Taxonomy" id="235985"/>
    <lineage>
        <taxon>Bacteria</taxon>
        <taxon>Bacillati</taxon>
        <taxon>Actinomycetota</taxon>
        <taxon>Actinomycetes</taxon>
        <taxon>Kitasatosporales</taxon>
        <taxon>Streptomycetaceae</taxon>
        <taxon>Streptacidiphilus</taxon>
    </lineage>
</organism>
<dbReference type="Gene3D" id="2.30.320.10">
    <property type="entry name" value="YwqG-like"/>
    <property type="match status" value="1"/>
</dbReference>
<reference evidence="3" key="1">
    <citation type="submission" date="2016-10" db="EMBL/GenBank/DDBJ databases">
        <authorList>
            <person name="Varghese N."/>
        </authorList>
    </citation>
    <scope>NUCLEOTIDE SEQUENCE [LARGE SCALE GENOMIC DNA]</scope>
    <source>
        <strain evidence="3">DSM 45096 / BCRC 16803 / CGMCC 4.1857 / CIP 109030 / JCM 12277 / KCTC 19219 / NBRC 100920 / 33214</strain>
    </source>
</reference>
<dbReference type="Proteomes" id="UP000183015">
    <property type="component" value="Unassembled WGS sequence"/>
</dbReference>
<accession>A0A1H7T397</accession>
<feature type="region of interest" description="Disordered" evidence="1">
    <location>
        <begin position="26"/>
        <end position="45"/>
    </location>
</feature>
<dbReference type="OrthoDB" id="3851630at2"/>
<protein>
    <recommendedName>
        <fullName evidence="4">DUF1963 domain-containing protein</fullName>
    </recommendedName>
</protein>
<gene>
    <name evidence="2" type="ORF">SAMN05414137_11335</name>
</gene>
<dbReference type="SUPFAM" id="SSF103032">
    <property type="entry name" value="Hypothetical protein YwqG"/>
    <property type="match status" value="1"/>
</dbReference>
<dbReference type="EMBL" id="FOAZ01000013">
    <property type="protein sequence ID" value="SEL78959.1"/>
    <property type="molecule type" value="Genomic_DNA"/>
</dbReference>
<proteinExistence type="predicted"/>
<evidence type="ECO:0000256" key="1">
    <source>
        <dbReference type="SAM" id="MobiDB-lite"/>
    </source>
</evidence>
<evidence type="ECO:0008006" key="4">
    <source>
        <dbReference type="Google" id="ProtNLM"/>
    </source>
</evidence>
<dbReference type="AlphaFoldDB" id="A0A1H7T397"/>
<sequence length="298" mass="32927">MTRTTPPRPLDVGARFPALAPLARNATRLHPRRGTPTVEQSSIGGPVLWPAGESWPVCPEASHQTVWGREVAGPVPLVPVLQLFVRDVPALPHPAGADLLQVLWCPVEEFHALDRPLLLWRDSTALGPLLELPPALHPDADDNVVPHPCVLDPEPVTDYPYADAPEELRAQLFAHDEHFVEDEQGWSMWDLLIVRGCKVGGFPSWTQDPDWPICGRCGGETEHLVTLTGWEGDRNWIPREEWALNGYAGGIERAADQGPEARANRDPLEVSFGDNGGFYVFACTACQEMPLDFRSDCH</sequence>
<name>A0A1H7T397_STRJI</name>
<dbReference type="eggNOG" id="COG3878">
    <property type="taxonomic scope" value="Bacteria"/>
</dbReference>
<dbReference type="STRING" id="235985.SAMN05414137_11335"/>
<evidence type="ECO:0000313" key="2">
    <source>
        <dbReference type="EMBL" id="SEL78959.1"/>
    </source>
</evidence>